<dbReference type="CDD" id="cd19545">
    <property type="entry name" value="FUM14_C_NRPS-like"/>
    <property type="match status" value="1"/>
</dbReference>
<dbReference type="GO" id="GO:0016874">
    <property type="term" value="F:ligase activity"/>
    <property type="evidence" value="ECO:0007669"/>
    <property type="project" value="UniProtKB-KW"/>
</dbReference>
<dbReference type="SUPFAM" id="SSF47336">
    <property type="entry name" value="ACP-like"/>
    <property type="match status" value="3"/>
</dbReference>
<dbReference type="Gene3D" id="3.30.559.10">
    <property type="entry name" value="Chloramphenicol acetyltransferase-like domain"/>
    <property type="match status" value="4"/>
</dbReference>
<feature type="region of interest" description="Disordered" evidence="5">
    <location>
        <begin position="130"/>
        <end position="168"/>
    </location>
</feature>
<dbReference type="PROSITE" id="PS00455">
    <property type="entry name" value="AMP_BINDING"/>
    <property type="match status" value="3"/>
</dbReference>
<evidence type="ECO:0000313" key="8">
    <source>
        <dbReference type="Proteomes" id="UP000275385"/>
    </source>
</evidence>
<evidence type="ECO:0000256" key="2">
    <source>
        <dbReference type="ARBA" id="ARBA00022553"/>
    </source>
</evidence>
<dbReference type="NCBIfam" id="TIGR01733">
    <property type="entry name" value="AA-adenyl-dom"/>
    <property type="match status" value="2"/>
</dbReference>
<dbReference type="PROSITE" id="PS00012">
    <property type="entry name" value="PHOSPHOPANTETHEINE"/>
    <property type="match status" value="2"/>
</dbReference>
<dbReference type="InterPro" id="IPR000873">
    <property type="entry name" value="AMP-dep_synth/lig_dom"/>
</dbReference>
<evidence type="ECO:0000256" key="1">
    <source>
        <dbReference type="ARBA" id="ARBA00022450"/>
    </source>
</evidence>
<dbReference type="PROSITE" id="PS50075">
    <property type="entry name" value="CARRIER"/>
    <property type="match status" value="3"/>
</dbReference>
<protein>
    <submittedName>
        <fullName evidence="7">Nonribosomal Peptide Synthase (NRPS)</fullName>
    </submittedName>
</protein>
<name>A0A420Y7Y7_9PEZI</name>
<comment type="similarity">
    <text evidence="4">Belongs to the NRP synthetase family.</text>
</comment>
<keyword evidence="2" id="KW-0597">Phosphoprotein</keyword>
<dbReference type="InterPro" id="IPR020845">
    <property type="entry name" value="AMP-binding_CS"/>
</dbReference>
<dbReference type="Proteomes" id="UP000275385">
    <property type="component" value="Unassembled WGS sequence"/>
</dbReference>
<organism evidence="7 8">
    <name type="scientific">Coniochaeta pulveracea</name>
    <dbReference type="NCBI Taxonomy" id="177199"/>
    <lineage>
        <taxon>Eukaryota</taxon>
        <taxon>Fungi</taxon>
        <taxon>Dikarya</taxon>
        <taxon>Ascomycota</taxon>
        <taxon>Pezizomycotina</taxon>
        <taxon>Sordariomycetes</taxon>
        <taxon>Sordariomycetidae</taxon>
        <taxon>Coniochaetales</taxon>
        <taxon>Coniochaetaceae</taxon>
        <taxon>Coniochaeta</taxon>
    </lineage>
</organism>
<dbReference type="InterPro" id="IPR006162">
    <property type="entry name" value="Ppantetheine_attach_site"/>
</dbReference>
<dbReference type="Gene3D" id="1.10.1200.10">
    <property type="entry name" value="ACP-like"/>
    <property type="match status" value="3"/>
</dbReference>
<dbReference type="SMART" id="SM00823">
    <property type="entry name" value="PKS_PP"/>
    <property type="match status" value="3"/>
</dbReference>
<dbReference type="InterPro" id="IPR009081">
    <property type="entry name" value="PP-bd_ACP"/>
</dbReference>
<dbReference type="Gene3D" id="3.40.50.12780">
    <property type="entry name" value="N-terminal domain of ligase-like"/>
    <property type="match status" value="3"/>
</dbReference>
<dbReference type="CDD" id="cd19542">
    <property type="entry name" value="CT_NRPS-like"/>
    <property type="match status" value="1"/>
</dbReference>
<evidence type="ECO:0000313" key="7">
    <source>
        <dbReference type="EMBL" id="RKU43999.1"/>
    </source>
</evidence>
<evidence type="ECO:0000259" key="6">
    <source>
        <dbReference type="PROSITE" id="PS50075"/>
    </source>
</evidence>
<evidence type="ECO:0000256" key="4">
    <source>
        <dbReference type="ARBA" id="ARBA00029454"/>
    </source>
</evidence>
<feature type="domain" description="Carrier" evidence="6">
    <location>
        <begin position="3621"/>
        <end position="3697"/>
    </location>
</feature>
<feature type="domain" description="Carrier" evidence="6">
    <location>
        <begin position="807"/>
        <end position="883"/>
    </location>
</feature>
<dbReference type="FunFam" id="1.10.1200.10:FF:000005">
    <property type="entry name" value="Nonribosomal peptide synthetase 1"/>
    <property type="match status" value="1"/>
</dbReference>
<dbReference type="InterPro" id="IPR020806">
    <property type="entry name" value="PKS_PP-bd"/>
</dbReference>
<comment type="caution">
    <text evidence="7">The sequence shown here is derived from an EMBL/GenBank/DDBJ whole genome shotgun (WGS) entry which is preliminary data.</text>
</comment>
<dbReference type="PANTHER" id="PTHR45527:SF3">
    <property type="entry name" value="SIDEROPHORE SYNTHETASE (EUROFUNG)"/>
    <property type="match status" value="1"/>
</dbReference>
<dbReference type="InterPro" id="IPR023213">
    <property type="entry name" value="CAT-like_dom_sf"/>
</dbReference>
<dbReference type="STRING" id="177199.A0A420Y7Y7"/>
<sequence>MSPHSVPVLGHQPNASLLTGQAPIYIGTRPDVALVEKALLELDRTKYQRKNASLVETLNLPTSGNALDTSKLCAAWAVILASQQKGNAANLSMFVPGPGEFLGPLDIKVQWNSQVKDLMSQLEVNIGRSPALSNADHSETSSSSGILNSSKDKSDTSSDSGAVSSRGEDQQYEPVLLICFSIDEGEIILTCHAQDGPASVQVLSSSSASEANTQRIFSQFEYILNEICSSDGLDKLLVDLKAITLPDLEQIWTWNAHLPESHNDLCIHEIFMERARRHPHLLAVSAHDGELTYGELDDVSTRLAHLILQGGVELGSNVVVFIEKSLWVPVAQVTIMKAGCVSTVLDASLPLQRQQAIVDLVQPSVILTSPDCEHQARALGSGYAFFTLSPECSTHWPVGPPTLLPRVDPSAWMYIVFTSGSTGTPKGAIISHANYASAVATQQRGLDFQEYDRVFDFASYAFDAAWCNLIHALTIGGCLCIPSDEERKGDLAGALRKYRVNYAVLTPSVAWFPASELPDSLRTIHFGGEPLKYELVKELSKKCTVINAYGPAECSTVSTAIVADASANEDPSIGTGLGACTWVVKLDGSDLVPVGEIGELWVEGPIVGQGYLGDAEKTSAAFPDTPGWLKRGFSGLNTNHRGVGRLYRTGDLVRYRPDGNLDFVGRKDSQVKIRGQRVELGEIEHNLQRALTEEARASNVQIMAEVIKPHGSNISTLVAFVFLTIKPKESSVEVRTLLDQALVGLEDRLARFVPPYMIPSAFFPVEDVPMTPTGKVNRRQLRQDAPTLYWEQLHSLTVAEASEEPSESVTGSEDVIRQVWSQVLNFPVKNISLDAPFTRLGGDSITAMQVVSRCRSQNIAIKVTDILRLQTIRSIAPTAKPVHEEVDMRSVEADDEGKSWPLTPIQQIFFNNNPQGVNHYTLSYILKLEKHATHQALLEALLALTARHGMLRARFHKVGSSWEQYIAPAGPSSFLLHEHDFVKRSVMQEIVDNRQANLDLVNGPVFAVDVFKSPHEAQTLLMSAHHAIMDLVSWRIVWHELSQYLSGTASLPPLTLSFQTWSRLQREEAETVTNTAIVLPFNVTPPNFDYWDVTPRDLLFRDSELHLSVVGAEETSLLLGASNDCFRTEILDILLGTLVYCFTRVFTDRSPPPVFIEGHGREPVAGMEDFNLSEVIGWFTTLHPVKVAGFGGSGTSVLDMIKAAKDVRRRVPGKGRPYFAARSHSAAGRKAFKSHEHPELIFNYRGSFQQLEDANSIFRLEDRGNRAVFVPGDGDDYLRPSLIDLNLVVQQGELQVWTRYHKRMPKAATVARWADVYAKGLSNVAHQLLHLQPSFTLADFPLLKDISYAGLDTLTTEQLFSNGVKLEDIKDIYPCTPIQEGILLSLCTGAASYNSVNIWRTAVAPGSTVSVPRLRAAWDVVSRSHPVFSTIFSTNPDTGRFIQVVLNHSNEAIICEAPPAETVLGHLGQLPAPTASPSQPHCFFTICTDNNGNVACRLDMTHALMDALSLPVISSDLEKAYTGEELSLRTPFRDYVEHIQHVPDSDRLKYWEDYLCDVQACDLPGSFPSTSIPTRGAGSRWLTLPSSVTAHIASTCRESSLTRSAFLHLAWSLVLSHFTGTREVCFGYLSSGRDAPIDGVESMVGPLINMLIARVNLTESLAEIVADINKYNIEHLKNQHVSLAEVQHSLSKKRLFNTNITVREARRGRGDVQGGMELVEISEEDPHEYDLVLAGTTDKDDTEVGIQYRTDFATPAQAQEIQTVLQCAIGFLGSVLGDQDFEHKSLFDGFFYHAFGTSDASALEQWQGQFKGIDASSHFPSLPYASHKALANSSATYKIENLPWRSDYAADTQVLAAWALLQASYTGCVDVLVGVCAESSQPMPFRVNVPFTQSLSSYLEATQSTLETWSELPRLPLHRLRLSGGDTALACDFQTILSTGGAGLDDDVTSHSLSLQFEASASGARLAAKFDEQTIDPEQVTRLFSQLEAVLRRICLSTNDSVSIIEIDTVSERDLQAICAWNDPPFQGAQDLVHDLIAQTVQAMPDALAISAWDGELTYGQLDGLSTRLAQHLVHKGVGPQVIVPIYSEKSKWVPVCAIGIMKAGGAGVMIDCAQPLERVQSILEQIKASFVLVSRANTERITHLQGLQLVVIDRESIAALPIPDETSSLPRRVQPSNLAYISFTSGSTGKPKGAMISHANFASSIRNQQRALGFRAGQRVYDFASYAFDAAWSNLLHSLTSGSCLCIPSEERRKNALSESIRDSRATLLNATPSVLRHLDPKGLPDIEQVLMGGEAWAEADFLDWIDRTKLINSYGPGECTIKSCLIQAYRGMVPNTIGFGIGVNTWIVRTDGSDRLAPLGSVGELWLEGPQVGLGYIGDEERTAASYVTRPRWTDSSGPTCRFYRTGDLVRYGADGALIFVSRKDTQVKIRGQRTELGEVEQAIKRALLASELKVQVVADVFRPNNSDNPILVAFLQSEAEEIEESPGHPWQQKLTGVDERLATMVPEYMVPTAYIALDQFPMTATGKIHRRGLRETYQRQTLEQIVAQSALRASEHRAPSTEQEVLLQHLWSEVLKIDPRAISAEDSFLRIGGDSLGAMLLVGAARKRNITLSVTDIFKLPKLSDLAAFISSRKPTVQASLQPASVAPFKLLHPTVGSADDARNQAASLCGLEPADIEDVFPCTTLQAGLLAETVKRPGDNILTELWALKHGIDLARFQAVVQQVVRANPILRTRIVDLPGRGLVQVVVRPERCGLEGGILAADFGLGTPLVSYSISTSGFLWSIHHVLYDGWTMPLVLGSMAKGYHDPATAIPQAPPFQFFIKYLQGVNQADAEKFWRDQFRDFNAQTFPVLPSQGYRPDCDQRLSREVNDISADSDFTLATRVKLAWAILSSTVTNSPDASFGTTVSGRQVDVPGIEDMTGPTIATVPLRVAVDRSRAVRDLLQAVQMQAADMMPFEQTGLQNIRRFSEDCELGCRFQSLVVIQPRARHDAEVSLFDVDASPKADDVPFKHYAICLDIVLSTDSISVGANFDSNVVPVTQFHRLMDRFENILRQISTLGVQAKPAYLLDTTSPADLEQIWSWNQSCVRRSEETIHKLFREVAARQPDAPAVCSWDGEFTYGQVDGLSTRIAHRLLKSGLHQNGQRIVPLFFQKSKWMSVCQIAVMKANATALGIDVSLPDGRLQIIMDLVQPQVVLAFPGQASRARQLCPPATRVVVIGDAHELDKPDEEDILPAVDPDTWLYVVFTSGSTGVPKGVIISHANFASALKYGQSFLRFGPQSRTYDFVSYAFDVSWLNVLYTLCAGGCLCVPSQYEIQNEPAEAVGRRQANTAFITPTVGRLLHGTDIKVINYGGEPLGRDEIDYWSPRATVIHSYGPSECTPIAISHILDPARDRVIIGKGLGASTWVVDPEHGNSLAAVGDIGELWLEGPLVGHGYLNEKDKTASAFIEDPEWLLKGGAGFSGRRGRLYRTGDLVRYEEDGNLEFIGRKDAQVKIRGQRIELEEIERHVLNTIGEERAAQVVVDIVKPVDSSEPALVAFIKLAAQEKVLVEELASSTRTRLAANIPSYMVPNGYLLMDIIPTTTSGKVDRGQLRKAAMAMPKAQLLHVGRSAKRPPATAEEVKLHSVVGRVLSLDREAFGMDENFILLGGDSISAMRLASAARQEGILLTVADILSKSKIAELLETSPDRVQDEPISDFHSVEPASQLASPFTWLESDADQLAFFEREVLPQLQVDPGRGKLSALLPATYMQSVYLRDNLYSPRRSWLYSYVDFTRLPDGHELVNNVERLVEVCDIYRTAFVPYGNTFLQVVFDVWRPSIAIVDGQDDIKGTFDRVVEEDVKTPAVLGAPLVHFKLIRSLGRVRLVFGMSHAIYDAISIGQTLSLLSDIYNRSSRVSTGTSARFCSYVTHVKTANMATGNSYWKDLLQHSTMTSLPCTSLALDTPPTVRAQSIPLPQPPQGVTQATLFTHACAASLAHLTGSSDVVFGRVVSGRSSLPSSLSNVVGPCLNRIPVRVTFAPEQTKSQRLWALQKQSFESIAHESRGLDEIAQNCGWDDDTNWGCLTQYQNVVEQPELDLPGAEGRMKTKEMLGKVPVRSDFLEIFAIPGDSGTLTVKVIGGSGYEEVILARLLEGVCSELVE</sequence>
<dbReference type="InterPro" id="IPR036736">
    <property type="entry name" value="ACP-like_sf"/>
</dbReference>
<dbReference type="EMBL" id="QVQW01000036">
    <property type="protein sequence ID" value="RKU43999.1"/>
    <property type="molecule type" value="Genomic_DNA"/>
</dbReference>
<dbReference type="OrthoDB" id="416786at2759"/>
<dbReference type="GO" id="GO:0005737">
    <property type="term" value="C:cytoplasm"/>
    <property type="evidence" value="ECO:0007669"/>
    <property type="project" value="TreeGrafter"/>
</dbReference>
<dbReference type="GO" id="GO:0043041">
    <property type="term" value="P:amino acid activation for nonribosomal peptide biosynthetic process"/>
    <property type="evidence" value="ECO:0007669"/>
    <property type="project" value="TreeGrafter"/>
</dbReference>
<dbReference type="NCBIfam" id="NF003417">
    <property type="entry name" value="PRK04813.1"/>
    <property type="match status" value="3"/>
</dbReference>
<dbReference type="FunFam" id="3.30.300.30:FF:000015">
    <property type="entry name" value="Nonribosomal peptide synthase SidD"/>
    <property type="match status" value="3"/>
</dbReference>
<accession>A0A420Y7Y7</accession>
<dbReference type="Gene3D" id="3.30.300.30">
    <property type="match status" value="3"/>
</dbReference>
<dbReference type="InterPro" id="IPR045851">
    <property type="entry name" value="AMP-bd_C_sf"/>
</dbReference>
<proteinExistence type="inferred from homology"/>
<dbReference type="InterPro" id="IPR001242">
    <property type="entry name" value="Condensation_dom"/>
</dbReference>
<dbReference type="Pfam" id="PF00501">
    <property type="entry name" value="AMP-binding"/>
    <property type="match status" value="3"/>
</dbReference>
<dbReference type="FunFam" id="3.30.559.30:FF:000002">
    <property type="entry name" value="Nonribosomal peptide synthase Pes1"/>
    <property type="match status" value="1"/>
</dbReference>
<reference evidence="7 8" key="1">
    <citation type="submission" date="2018-08" db="EMBL/GenBank/DDBJ databases">
        <title>Draft genome of the lignicolous fungus Coniochaeta pulveracea.</title>
        <authorList>
            <person name="Borstlap C.J."/>
            <person name="De Witt R.N."/>
            <person name="Botha A."/>
            <person name="Volschenk H."/>
        </authorList>
    </citation>
    <scope>NUCLEOTIDE SEQUENCE [LARGE SCALE GENOMIC DNA]</scope>
    <source>
        <strain evidence="7 8">CAB683</strain>
    </source>
</reference>
<dbReference type="FunFam" id="3.30.559.30:FF:000003">
    <property type="entry name" value="Nonribosomal peptide synthase SidD"/>
    <property type="match status" value="1"/>
</dbReference>
<dbReference type="SUPFAM" id="SSF56801">
    <property type="entry name" value="Acetyl-CoA synthetase-like"/>
    <property type="match status" value="3"/>
</dbReference>
<dbReference type="Pfam" id="PF00668">
    <property type="entry name" value="Condensation"/>
    <property type="match status" value="4"/>
</dbReference>
<dbReference type="CDD" id="cd05918">
    <property type="entry name" value="A_NRPS_SidN3_like"/>
    <property type="match status" value="3"/>
</dbReference>
<dbReference type="GO" id="GO:0031177">
    <property type="term" value="F:phosphopantetheine binding"/>
    <property type="evidence" value="ECO:0007669"/>
    <property type="project" value="InterPro"/>
</dbReference>
<dbReference type="InterPro" id="IPR042099">
    <property type="entry name" value="ANL_N_sf"/>
</dbReference>
<feature type="domain" description="Carrier" evidence="6">
    <location>
        <begin position="2561"/>
        <end position="2637"/>
    </location>
</feature>
<dbReference type="InterPro" id="IPR010071">
    <property type="entry name" value="AA_adenyl_dom"/>
</dbReference>
<keyword evidence="8" id="KW-1185">Reference proteome</keyword>
<dbReference type="Pfam" id="PF00550">
    <property type="entry name" value="PP-binding"/>
    <property type="match status" value="3"/>
</dbReference>
<keyword evidence="3" id="KW-0436">Ligase</keyword>
<dbReference type="SUPFAM" id="SSF52777">
    <property type="entry name" value="CoA-dependent acyltransferases"/>
    <property type="match status" value="9"/>
</dbReference>
<evidence type="ECO:0000256" key="3">
    <source>
        <dbReference type="ARBA" id="ARBA00022598"/>
    </source>
</evidence>
<gene>
    <name evidence="7" type="primary">NPS6_2</name>
    <name evidence="7" type="ORF">DL546_006723</name>
</gene>
<dbReference type="Gene3D" id="3.30.559.30">
    <property type="entry name" value="Nonribosomal peptide synthetase, condensation domain"/>
    <property type="match status" value="5"/>
</dbReference>
<dbReference type="PANTHER" id="PTHR45527">
    <property type="entry name" value="NONRIBOSOMAL PEPTIDE SYNTHETASE"/>
    <property type="match status" value="1"/>
</dbReference>
<keyword evidence="1" id="KW-0596">Phosphopantetheine</keyword>
<dbReference type="GO" id="GO:0044550">
    <property type="term" value="P:secondary metabolite biosynthetic process"/>
    <property type="evidence" value="ECO:0007669"/>
    <property type="project" value="TreeGrafter"/>
</dbReference>
<evidence type="ECO:0000256" key="5">
    <source>
        <dbReference type="SAM" id="MobiDB-lite"/>
    </source>
</evidence>